<dbReference type="Gene3D" id="3.40.50.1000">
    <property type="entry name" value="HAD superfamily/HAD-like"/>
    <property type="match status" value="1"/>
</dbReference>
<dbReference type="PIRSF" id="PIRSF021362">
    <property type="entry name" value="UCP021362_HAD"/>
    <property type="match status" value="1"/>
</dbReference>
<dbReference type="KEGG" id="bda:FSZ17_16140"/>
<gene>
    <name evidence="4" type="ORF">FSZ17_16140</name>
</gene>
<dbReference type="AlphaFoldDB" id="A0A5B8Z6E7"/>
<organism evidence="4 5">
    <name type="scientific">Cytobacillus dafuensis</name>
    <name type="common">Bacillus dafuensis</name>
    <dbReference type="NCBI Taxonomy" id="1742359"/>
    <lineage>
        <taxon>Bacteria</taxon>
        <taxon>Bacillati</taxon>
        <taxon>Bacillota</taxon>
        <taxon>Bacilli</taxon>
        <taxon>Bacillales</taxon>
        <taxon>Bacillaceae</taxon>
        <taxon>Cytobacillus</taxon>
    </lineage>
</organism>
<dbReference type="PANTHER" id="PTHR35134">
    <property type="entry name" value="NUCLEOTIDASE YQFW-RELATED"/>
    <property type="match status" value="1"/>
</dbReference>
<keyword evidence="2 3" id="KW-0378">Hydrolase</keyword>
<dbReference type="InterPro" id="IPR052419">
    <property type="entry name" value="5_3-deoxyribonucleotidase-like"/>
</dbReference>
<evidence type="ECO:0000256" key="1">
    <source>
        <dbReference type="ARBA" id="ARBA00009589"/>
    </source>
</evidence>
<dbReference type="STRING" id="1742359.GCA_001439625_02392"/>
<accession>A0A5B8Z6E7</accession>
<sequence>MKNRFGIDIDGTVTCPSSLIPYLNHAFNLNITLNDVKQYDLNHLVDISEEEFANWFAEIEPVIYAESPLAEGAKHILNKWEKEHELFFISARGSHLLDLTKEWFLRNALSFHHIDLIGTHNKIKAAKEYKVDIFFEDKHDNAVMLHEECKIPVILFDTPYNQEPIPSGVIRVKNWAEANIWVENWLKEEKKQKNGR</sequence>
<dbReference type="RefSeq" id="WP_057771586.1">
    <property type="nucleotide sequence ID" value="NZ_CP042593.1"/>
</dbReference>
<dbReference type="InterPro" id="IPR023214">
    <property type="entry name" value="HAD_sf"/>
</dbReference>
<evidence type="ECO:0000256" key="3">
    <source>
        <dbReference type="PIRNR" id="PIRNR021362"/>
    </source>
</evidence>
<dbReference type="OrthoDB" id="2471595at2"/>
<dbReference type="EMBL" id="CP042593">
    <property type="protein sequence ID" value="QED48655.1"/>
    <property type="molecule type" value="Genomic_DNA"/>
</dbReference>
<name>A0A5B8Z6E7_CYTDA</name>
<dbReference type="SUPFAM" id="SSF56784">
    <property type="entry name" value="HAD-like"/>
    <property type="match status" value="1"/>
</dbReference>
<comment type="similarity">
    <text evidence="1 3">Belongs to the 5'(3')-deoxyribonucleotidase family.</text>
</comment>
<dbReference type="InterPro" id="IPR036412">
    <property type="entry name" value="HAD-like_sf"/>
</dbReference>
<dbReference type="EC" id="3.1.3.-" evidence="3"/>
<dbReference type="InterPro" id="IPR009206">
    <property type="entry name" value="Nucleotidase_putative"/>
</dbReference>
<proteinExistence type="inferred from homology"/>
<evidence type="ECO:0000313" key="4">
    <source>
        <dbReference type="EMBL" id="QED48655.1"/>
    </source>
</evidence>
<keyword evidence="5" id="KW-1185">Reference proteome</keyword>
<evidence type="ECO:0000256" key="2">
    <source>
        <dbReference type="ARBA" id="ARBA00022801"/>
    </source>
</evidence>
<reference evidence="5" key="1">
    <citation type="submission" date="2019-08" db="EMBL/GenBank/DDBJ databases">
        <authorList>
            <person name="Zheng X."/>
        </authorList>
    </citation>
    <scope>NUCLEOTIDE SEQUENCE [LARGE SCALE GENOMIC DNA]</scope>
    <source>
        <strain evidence="5">FJAT-25496</strain>
    </source>
</reference>
<dbReference type="PANTHER" id="PTHR35134:SF2">
    <property type="entry name" value="NUCLEOTIDASE YQFW-RELATED"/>
    <property type="match status" value="1"/>
</dbReference>
<dbReference type="Proteomes" id="UP000321555">
    <property type="component" value="Chromosome"/>
</dbReference>
<protein>
    <recommendedName>
        <fullName evidence="3">Nucleotidase</fullName>
        <ecNumber evidence="3">3.1.3.-</ecNumber>
    </recommendedName>
</protein>
<evidence type="ECO:0000313" key="5">
    <source>
        <dbReference type="Proteomes" id="UP000321555"/>
    </source>
</evidence>
<dbReference type="GO" id="GO:0016787">
    <property type="term" value="F:hydrolase activity"/>
    <property type="evidence" value="ECO:0007669"/>
    <property type="project" value="UniProtKB-KW"/>
</dbReference>